<reference evidence="1 2" key="1">
    <citation type="submission" date="2018-03" db="EMBL/GenBank/DDBJ databases">
        <title>Genomic Encyclopedia of Archaeal and Bacterial Type Strains, Phase II (KMG-II): from individual species to whole genera.</title>
        <authorList>
            <person name="Goeker M."/>
        </authorList>
    </citation>
    <scope>NUCLEOTIDE SEQUENCE [LARGE SCALE GENOMIC DNA]</scope>
    <source>
        <strain evidence="1 2">DSM 45211</strain>
    </source>
</reference>
<name>A0A2P8E2P3_9ACTN</name>
<evidence type="ECO:0000313" key="1">
    <source>
        <dbReference type="EMBL" id="PSL03745.1"/>
    </source>
</evidence>
<proteinExistence type="predicted"/>
<dbReference type="OrthoDB" id="9775346at2"/>
<dbReference type="RefSeq" id="WP_106537519.1">
    <property type="nucleotide sequence ID" value="NZ_PYGE01000007.1"/>
</dbReference>
<dbReference type="SUPFAM" id="SSF48371">
    <property type="entry name" value="ARM repeat"/>
    <property type="match status" value="1"/>
</dbReference>
<dbReference type="InterPro" id="IPR016024">
    <property type="entry name" value="ARM-type_fold"/>
</dbReference>
<dbReference type="Pfam" id="PF08713">
    <property type="entry name" value="DNA_alkylation"/>
    <property type="match status" value="1"/>
</dbReference>
<keyword evidence="2" id="KW-1185">Reference proteome</keyword>
<dbReference type="Gene3D" id="1.25.10.90">
    <property type="match status" value="1"/>
</dbReference>
<dbReference type="Proteomes" id="UP000243528">
    <property type="component" value="Unassembled WGS sequence"/>
</dbReference>
<protein>
    <submittedName>
        <fullName evidence="1">3-methyladenine DNA glycosylase AlkD</fullName>
    </submittedName>
</protein>
<evidence type="ECO:0000313" key="2">
    <source>
        <dbReference type="Proteomes" id="UP000243528"/>
    </source>
</evidence>
<dbReference type="CDD" id="cd07064">
    <property type="entry name" value="AlkD_like_1"/>
    <property type="match status" value="1"/>
</dbReference>
<dbReference type="InterPro" id="IPR014825">
    <property type="entry name" value="DNA_alkylation"/>
</dbReference>
<organism evidence="1 2">
    <name type="scientific">Haloactinopolyspora alba</name>
    <dbReference type="NCBI Taxonomy" id="648780"/>
    <lineage>
        <taxon>Bacteria</taxon>
        <taxon>Bacillati</taxon>
        <taxon>Actinomycetota</taxon>
        <taxon>Actinomycetes</taxon>
        <taxon>Jiangellales</taxon>
        <taxon>Jiangellaceae</taxon>
        <taxon>Haloactinopolyspora</taxon>
    </lineage>
</organism>
<dbReference type="AlphaFoldDB" id="A0A2P8E2P3"/>
<sequence>MSTADSELVADIRAALRTAADPAKAAPMRAYMKSEMPFLGVPKPDRVRALRPLLRQRVLGDPHCWEATVRELWDGAEHREERYAAIQLAQAPPYRTWARSADVLGLFEHMIVTGAWWDLVDDVAIHSVGPVLTAHRATVTPAVLAWSRDHDRWRRRAAVICQVGANEDVDVELLASCVLASVDDPDFFLRKAIGWALRQHSRTDPDWVRSFVARSGRRLSALSRREALRVVGPGT</sequence>
<gene>
    <name evidence="1" type="ORF">CLV30_107226</name>
</gene>
<dbReference type="PANTHER" id="PTHR34070:SF1">
    <property type="entry name" value="DNA ALKYLATION REPAIR PROTEIN"/>
    <property type="match status" value="1"/>
</dbReference>
<comment type="caution">
    <text evidence="1">The sequence shown here is derived from an EMBL/GenBank/DDBJ whole genome shotgun (WGS) entry which is preliminary data.</text>
</comment>
<dbReference type="EMBL" id="PYGE01000007">
    <property type="protein sequence ID" value="PSL03745.1"/>
    <property type="molecule type" value="Genomic_DNA"/>
</dbReference>
<accession>A0A2P8E2P3</accession>
<dbReference type="PANTHER" id="PTHR34070">
    <property type="entry name" value="ARMADILLO-TYPE FOLD"/>
    <property type="match status" value="1"/>
</dbReference>